<reference evidence="2" key="2">
    <citation type="submission" date="2020-09" db="EMBL/GenBank/DDBJ databases">
        <authorList>
            <person name="Sun Q."/>
            <person name="Ohkuma M."/>
        </authorList>
    </citation>
    <scope>NUCLEOTIDE SEQUENCE</scope>
    <source>
        <strain evidence="2">JCM 4386</strain>
    </source>
</reference>
<name>A0A918L1V6_9ACTN</name>
<sequence>MVTAMTRLPAAQEAVAALRALAAENARELEVTHDTGADGLPAHRRRSGRRHRPGRDTAARGVRRNPPDDPA</sequence>
<evidence type="ECO:0000256" key="1">
    <source>
        <dbReference type="SAM" id="MobiDB-lite"/>
    </source>
</evidence>
<proteinExistence type="predicted"/>
<feature type="compositionally biased region" description="Basic residues" evidence="1">
    <location>
        <begin position="42"/>
        <end position="53"/>
    </location>
</feature>
<comment type="caution">
    <text evidence="2">The sequence shown here is derived from an EMBL/GenBank/DDBJ whole genome shotgun (WGS) entry which is preliminary data.</text>
</comment>
<dbReference type="AlphaFoldDB" id="A0A918L1V6"/>
<keyword evidence="3" id="KW-1185">Reference proteome</keyword>
<evidence type="ECO:0000313" key="2">
    <source>
        <dbReference type="EMBL" id="GGR75027.1"/>
    </source>
</evidence>
<organism evidence="2 3">
    <name type="scientific">Streptomyces humidus</name>
    <dbReference type="NCBI Taxonomy" id="52259"/>
    <lineage>
        <taxon>Bacteria</taxon>
        <taxon>Bacillati</taxon>
        <taxon>Actinomycetota</taxon>
        <taxon>Actinomycetes</taxon>
        <taxon>Kitasatosporales</taxon>
        <taxon>Streptomycetaceae</taxon>
        <taxon>Streptomyces</taxon>
    </lineage>
</organism>
<protein>
    <submittedName>
        <fullName evidence="2">Uncharacterized protein</fullName>
    </submittedName>
</protein>
<accession>A0A918L1V6</accession>
<dbReference type="EMBL" id="BMTL01000004">
    <property type="protein sequence ID" value="GGR75027.1"/>
    <property type="molecule type" value="Genomic_DNA"/>
</dbReference>
<evidence type="ECO:0000313" key="3">
    <source>
        <dbReference type="Proteomes" id="UP000606194"/>
    </source>
</evidence>
<dbReference type="Proteomes" id="UP000606194">
    <property type="component" value="Unassembled WGS sequence"/>
</dbReference>
<gene>
    <name evidence="2" type="ORF">GCM10010269_12740</name>
</gene>
<feature type="region of interest" description="Disordered" evidence="1">
    <location>
        <begin position="29"/>
        <end position="71"/>
    </location>
</feature>
<reference evidence="2" key="1">
    <citation type="journal article" date="2014" name="Int. J. Syst. Evol. Microbiol.">
        <title>Complete genome sequence of Corynebacterium casei LMG S-19264T (=DSM 44701T), isolated from a smear-ripened cheese.</title>
        <authorList>
            <consortium name="US DOE Joint Genome Institute (JGI-PGF)"/>
            <person name="Walter F."/>
            <person name="Albersmeier A."/>
            <person name="Kalinowski J."/>
            <person name="Ruckert C."/>
        </authorList>
    </citation>
    <scope>NUCLEOTIDE SEQUENCE</scope>
    <source>
        <strain evidence="2">JCM 4386</strain>
    </source>
</reference>